<evidence type="ECO:0000313" key="3">
    <source>
        <dbReference type="Proteomes" id="UP001530315"/>
    </source>
</evidence>
<accession>A0ABD3MRF0</accession>
<gene>
    <name evidence="2" type="ORF">ACHAW5_003867</name>
</gene>
<organism evidence="2 3">
    <name type="scientific">Stephanodiscus triporus</name>
    <dbReference type="NCBI Taxonomy" id="2934178"/>
    <lineage>
        <taxon>Eukaryota</taxon>
        <taxon>Sar</taxon>
        <taxon>Stramenopiles</taxon>
        <taxon>Ochrophyta</taxon>
        <taxon>Bacillariophyta</taxon>
        <taxon>Coscinodiscophyceae</taxon>
        <taxon>Thalassiosirophycidae</taxon>
        <taxon>Stephanodiscales</taxon>
        <taxon>Stephanodiscaceae</taxon>
        <taxon>Stephanodiscus</taxon>
    </lineage>
</organism>
<feature type="compositionally biased region" description="Polar residues" evidence="1">
    <location>
        <begin position="403"/>
        <end position="412"/>
    </location>
</feature>
<feature type="compositionally biased region" description="Low complexity" evidence="1">
    <location>
        <begin position="55"/>
        <end position="69"/>
    </location>
</feature>
<feature type="region of interest" description="Disordered" evidence="1">
    <location>
        <begin position="1"/>
        <end position="69"/>
    </location>
</feature>
<dbReference type="Proteomes" id="UP001530315">
    <property type="component" value="Unassembled WGS sequence"/>
</dbReference>
<evidence type="ECO:0000313" key="2">
    <source>
        <dbReference type="EMBL" id="KAL3766564.1"/>
    </source>
</evidence>
<dbReference type="AlphaFoldDB" id="A0ABD3MRF0"/>
<comment type="caution">
    <text evidence="2">The sequence shown here is derived from an EMBL/GenBank/DDBJ whole genome shotgun (WGS) entry which is preliminary data.</text>
</comment>
<sequence length="819" mass="85614">MAGNGGGIGRFASRKKNISQPGVPPATVARADGPKAGGRPDDDAATRADVEGGEPAPANDDAVVDDGASAAAMEAERNAADFISFGYDDDGGGGSLAARFDSNDFSSIGHMFGNNDDSMDANDGNVGDVFLSSTPADYASFGQGYDGEYQVFEGFERGSPVGEKRAESPDDYIIREIGADSHPAVHAQNLLTLATTAAAPTGIGGGGTAEGGGIGLFSKKRIIATAATAAAQLSNGHREHQHSNVAGAGVNSVEDMSVSNLSRFDVDLMSKNTDNAIPAMTATNPVGARENFLAGNEECDGVEVPSTIRMSDDDDGDLDDDLTEATASNFAAKEGEGERSKTIIDFSEPPHDQVEAQEAQQGLANDVFHQNVPVQASNCNAGSPREDIVIPRITDATIDQPSSKFSIANSGASKEPSMTRGSMEMSKPSKKRCNGGVLITNQGLAPRVSLSPHPGMNDENRASSRPSLNAENQACLFSPIANAYDDADDDNGIVIPGAPAAVADANANTSTALQTELGGGHIGTISNPPRNPPASTMSKFSTSLLSRQRSSLISSKNGIGKFSTSSDKVQFAAPETRPSATGATKTVDSRNSLVGASLANSNAISKFAAAASDSTAITPDHRQSGVKKSTNDSGGDVITPAFHETPTTAQAPAGTMQYDSTHNDRFVPEIPTVTVGPKAMEEESQVEDPIEARRPRSNAICSPPPPTNKESVTPKASNVNPSFPTVNTNDVLGQSYLKTNTAFYTDETFDELLSQFVNDIQDGTDIFERGQNDLLELEVDLSHAFAAVLRYKDDYTNLLGEIEGVMAMAERIMSEVTSE</sequence>
<keyword evidence="3" id="KW-1185">Reference proteome</keyword>
<feature type="region of interest" description="Disordered" evidence="1">
    <location>
        <begin position="680"/>
        <end position="722"/>
    </location>
</feature>
<feature type="compositionally biased region" description="Basic and acidic residues" evidence="1">
    <location>
        <begin position="38"/>
        <end position="50"/>
    </location>
</feature>
<feature type="region of interest" description="Disordered" evidence="1">
    <location>
        <begin position="519"/>
        <end position="538"/>
    </location>
</feature>
<feature type="compositionally biased region" description="Polar residues" evidence="1">
    <location>
        <begin position="524"/>
        <end position="538"/>
    </location>
</feature>
<feature type="region of interest" description="Disordered" evidence="1">
    <location>
        <begin position="446"/>
        <end position="467"/>
    </location>
</feature>
<evidence type="ECO:0000256" key="1">
    <source>
        <dbReference type="SAM" id="MobiDB-lite"/>
    </source>
</evidence>
<dbReference type="EMBL" id="JALLAZ020001727">
    <property type="protein sequence ID" value="KAL3766564.1"/>
    <property type="molecule type" value="Genomic_DNA"/>
</dbReference>
<reference evidence="2 3" key="1">
    <citation type="submission" date="2024-10" db="EMBL/GenBank/DDBJ databases">
        <title>Updated reference genomes for cyclostephanoid diatoms.</title>
        <authorList>
            <person name="Roberts W.R."/>
            <person name="Alverson A.J."/>
        </authorList>
    </citation>
    <scope>NUCLEOTIDE SEQUENCE [LARGE SCALE GENOMIC DNA]</scope>
    <source>
        <strain evidence="2 3">AJA276-08</strain>
    </source>
</reference>
<feature type="region of interest" description="Disordered" evidence="1">
    <location>
        <begin position="403"/>
        <end position="431"/>
    </location>
</feature>
<name>A0ABD3MRF0_9STRA</name>
<proteinExistence type="predicted"/>
<protein>
    <submittedName>
        <fullName evidence="2">Uncharacterized protein</fullName>
    </submittedName>
</protein>
<feature type="compositionally biased region" description="Polar residues" evidence="1">
    <location>
        <begin position="708"/>
        <end position="722"/>
    </location>
</feature>